<dbReference type="PANTHER" id="PTHR46637:SF1">
    <property type="entry name" value="BLL5188 PROTEIN"/>
    <property type="match status" value="1"/>
</dbReference>
<protein>
    <submittedName>
        <fullName evidence="2">Transposase</fullName>
    </submittedName>
</protein>
<dbReference type="Proteomes" id="UP001325479">
    <property type="component" value="Chromosome"/>
</dbReference>
<sequence>MHQETGWVVTPFRLSATERRVSDEEWMRVAHLFSNDETRRGGRRKCPDRSVLDAVLWVMTSGEKWHRLPSCYPAQQTCYNRFVAWRRSGLLDQVVRLLGWDAIRADVPHAEV</sequence>
<evidence type="ECO:0000313" key="2">
    <source>
        <dbReference type="EMBL" id="WQD77255.1"/>
    </source>
</evidence>
<dbReference type="RefSeq" id="WP_114814777.1">
    <property type="nucleotide sequence ID" value="NZ_CP139965.1"/>
</dbReference>
<dbReference type="InterPro" id="IPR052909">
    <property type="entry name" value="Transposase_6_like"/>
</dbReference>
<keyword evidence="3" id="KW-1185">Reference proteome</keyword>
<dbReference type="InterPro" id="IPR025161">
    <property type="entry name" value="IS402-like_dom"/>
</dbReference>
<accession>A0ABZ0WIS8</accession>
<dbReference type="PANTHER" id="PTHR46637">
    <property type="entry name" value="TIS1421-TRANSPOSASE PROTEIN A"/>
    <property type="match status" value="1"/>
</dbReference>
<dbReference type="EMBL" id="CP139965">
    <property type="protein sequence ID" value="WQD77255.1"/>
    <property type="molecule type" value="Genomic_DNA"/>
</dbReference>
<dbReference type="Pfam" id="PF13340">
    <property type="entry name" value="DUF4096"/>
    <property type="match status" value="1"/>
</dbReference>
<name>A0ABZ0WIS8_9BURK</name>
<feature type="domain" description="Insertion element IS402-like" evidence="1">
    <location>
        <begin position="21"/>
        <end position="94"/>
    </location>
</feature>
<evidence type="ECO:0000259" key="1">
    <source>
        <dbReference type="Pfam" id="PF13340"/>
    </source>
</evidence>
<evidence type="ECO:0000313" key="3">
    <source>
        <dbReference type="Proteomes" id="UP001325479"/>
    </source>
</evidence>
<proteinExistence type="predicted"/>
<gene>
    <name evidence="2" type="ORF">U0042_24855</name>
</gene>
<organism evidence="2 3">
    <name type="scientific">Paraburkholderia kururiensis</name>
    <dbReference type="NCBI Taxonomy" id="984307"/>
    <lineage>
        <taxon>Bacteria</taxon>
        <taxon>Pseudomonadati</taxon>
        <taxon>Pseudomonadota</taxon>
        <taxon>Betaproteobacteria</taxon>
        <taxon>Burkholderiales</taxon>
        <taxon>Burkholderiaceae</taxon>
        <taxon>Paraburkholderia</taxon>
    </lineage>
</organism>
<reference evidence="2 3" key="1">
    <citation type="submission" date="2023-12" db="EMBL/GenBank/DDBJ databases">
        <title>Genome sequencing and assembly of bacterial species from a model synthetic community.</title>
        <authorList>
            <person name="Hogle S.L."/>
        </authorList>
    </citation>
    <scope>NUCLEOTIDE SEQUENCE [LARGE SCALE GENOMIC DNA]</scope>
    <source>
        <strain evidence="2 3">HAMBI 2494</strain>
    </source>
</reference>